<dbReference type="PANTHER" id="PTHR48041:SF139">
    <property type="entry name" value="PROTEIN SCARLET"/>
    <property type="match status" value="1"/>
</dbReference>
<reference evidence="12" key="1">
    <citation type="submission" date="2014-01" db="EMBL/GenBank/DDBJ databases">
        <title>The Genome Sequence of Anopheles melas CM1001059_A (V2).</title>
        <authorList>
            <consortium name="The Broad Institute Genomics Platform"/>
            <person name="Neafsey D.E."/>
            <person name="Besansky N."/>
            <person name="Howell P."/>
            <person name="Walton C."/>
            <person name="Young S.K."/>
            <person name="Zeng Q."/>
            <person name="Gargeya S."/>
            <person name="Fitzgerald M."/>
            <person name="Haas B."/>
            <person name="Abouelleil A."/>
            <person name="Allen A.W."/>
            <person name="Alvarado L."/>
            <person name="Arachchi H.M."/>
            <person name="Berlin A.M."/>
            <person name="Chapman S.B."/>
            <person name="Gainer-Dewar J."/>
            <person name="Goldberg J."/>
            <person name="Griggs A."/>
            <person name="Gujja S."/>
            <person name="Hansen M."/>
            <person name="Howarth C."/>
            <person name="Imamovic A."/>
            <person name="Ireland A."/>
            <person name="Larimer J."/>
            <person name="McCowan C."/>
            <person name="Murphy C."/>
            <person name="Pearson M."/>
            <person name="Poon T.W."/>
            <person name="Priest M."/>
            <person name="Roberts A."/>
            <person name="Saif S."/>
            <person name="Shea T."/>
            <person name="Sisk P."/>
            <person name="Sykes S."/>
            <person name="Wortman J."/>
            <person name="Nusbaum C."/>
            <person name="Birren B."/>
        </authorList>
    </citation>
    <scope>NUCLEOTIDE SEQUENCE [LARGE SCALE GENOMIC DNA]</scope>
    <source>
        <strain evidence="12">CM1001059</strain>
    </source>
</reference>
<dbReference type="InterPro" id="IPR003593">
    <property type="entry name" value="AAA+_ATPase"/>
</dbReference>
<dbReference type="InterPro" id="IPR003439">
    <property type="entry name" value="ABC_transporter-like_ATP-bd"/>
</dbReference>
<evidence type="ECO:0000256" key="4">
    <source>
        <dbReference type="ARBA" id="ARBA00022692"/>
    </source>
</evidence>
<dbReference type="Pfam" id="PF00005">
    <property type="entry name" value="ABC_tran"/>
    <property type="match status" value="1"/>
</dbReference>
<evidence type="ECO:0000256" key="1">
    <source>
        <dbReference type="ARBA" id="ARBA00004141"/>
    </source>
</evidence>
<dbReference type="InterPro" id="IPR027417">
    <property type="entry name" value="P-loop_NTPase"/>
</dbReference>
<keyword evidence="7 9" id="KW-1133">Transmembrane helix</keyword>
<evidence type="ECO:0000256" key="7">
    <source>
        <dbReference type="ARBA" id="ARBA00022989"/>
    </source>
</evidence>
<dbReference type="Gene3D" id="3.40.50.300">
    <property type="entry name" value="P-loop containing nucleotide triphosphate hydrolases"/>
    <property type="match status" value="1"/>
</dbReference>
<keyword evidence="12" id="KW-1185">Reference proteome</keyword>
<comment type="similarity">
    <text evidence="2">Belongs to the ABC transporter superfamily. ABCG family. Eye pigment precursor importer (TC 3.A.1.204) subfamily.</text>
</comment>
<dbReference type="InterPro" id="IPR013525">
    <property type="entry name" value="ABC2_TM"/>
</dbReference>
<evidence type="ECO:0000256" key="9">
    <source>
        <dbReference type="SAM" id="Phobius"/>
    </source>
</evidence>
<keyword evidence="3" id="KW-0813">Transport</keyword>
<keyword evidence="4 9" id="KW-0812">Transmembrane</keyword>
<feature type="transmembrane region" description="Helical" evidence="9">
    <location>
        <begin position="538"/>
        <end position="556"/>
    </location>
</feature>
<dbReference type="InterPro" id="IPR017871">
    <property type="entry name" value="ABC_transporter-like_CS"/>
</dbReference>
<dbReference type="GO" id="GO:0140359">
    <property type="term" value="F:ABC-type transporter activity"/>
    <property type="evidence" value="ECO:0007669"/>
    <property type="project" value="InterPro"/>
</dbReference>
<dbReference type="VEuPathDB" id="VectorBase:AMEC010034"/>
<dbReference type="PANTHER" id="PTHR48041">
    <property type="entry name" value="ABC TRANSPORTER G FAMILY MEMBER 28"/>
    <property type="match status" value="1"/>
</dbReference>
<organism evidence="11 12">
    <name type="scientific">Anopheles melas</name>
    <dbReference type="NCBI Taxonomy" id="34690"/>
    <lineage>
        <taxon>Eukaryota</taxon>
        <taxon>Metazoa</taxon>
        <taxon>Ecdysozoa</taxon>
        <taxon>Arthropoda</taxon>
        <taxon>Hexapoda</taxon>
        <taxon>Insecta</taxon>
        <taxon>Pterygota</taxon>
        <taxon>Neoptera</taxon>
        <taxon>Endopterygota</taxon>
        <taxon>Diptera</taxon>
        <taxon>Nematocera</taxon>
        <taxon>Culicoidea</taxon>
        <taxon>Culicidae</taxon>
        <taxon>Anophelinae</taxon>
        <taxon>Anopheles</taxon>
    </lineage>
</organism>
<feature type="transmembrane region" description="Helical" evidence="9">
    <location>
        <begin position="625"/>
        <end position="644"/>
    </location>
</feature>
<feature type="domain" description="ABC transporter" evidence="10">
    <location>
        <begin position="43"/>
        <end position="292"/>
    </location>
</feature>
<dbReference type="GO" id="GO:0005886">
    <property type="term" value="C:plasma membrane"/>
    <property type="evidence" value="ECO:0007669"/>
    <property type="project" value="TreeGrafter"/>
</dbReference>
<feature type="transmembrane region" description="Helical" evidence="9">
    <location>
        <begin position="471"/>
        <end position="497"/>
    </location>
</feature>
<proteinExistence type="inferred from homology"/>
<dbReference type="EnsemblMetazoa" id="AMEC010034-RA">
    <property type="protein sequence ID" value="AMEC010034-PA"/>
    <property type="gene ID" value="AMEC010034"/>
</dbReference>
<protein>
    <recommendedName>
        <fullName evidence="10">ABC transporter domain-containing protein</fullName>
    </recommendedName>
</protein>
<reference evidence="11" key="2">
    <citation type="submission" date="2020-05" db="UniProtKB">
        <authorList>
            <consortium name="EnsemblMetazoa"/>
        </authorList>
    </citation>
    <scope>IDENTIFICATION</scope>
    <source>
        <strain evidence="11">CM1001059</strain>
    </source>
</reference>
<keyword evidence="5" id="KW-0547">Nucleotide-binding</keyword>
<evidence type="ECO:0000256" key="6">
    <source>
        <dbReference type="ARBA" id="ARBA00022840"/>
    </source>
</evidence>
<dbReference type="GO" id="GO:0030659">
    <property type="term" value="C:cytoplasmic vesicle membrane"/>
    <property type="evidence" value="ECO:0007669"/>
    <property type="project" value="TreeGrafter"/>
</dbReference>
<evidence type="ECO:0000313" key="11">
    <source>
        <dbReference type="EnsemblMetazoa" id="AMEC010034-PA"/>
    </source>
</evidence>
<dbReference type="SUPFAM" id="SSF52540">
    <property type="entry name" value="P-loop containing nucleoside triphosphate hydrolases"/>
    <property type="match status" value="1"/>
</dbReference>
<evidence type="ECO:0000256" key="2">
    <source>
        <dbReference type="ARBA" id="ARBA00005814"/>
    </source>
</evidence>
<dbReference type="Proteomes" id="UP000075902">
    <property type="component" value="Unassembled WGS sequence"/>
</dbReference>
<dbReference type="Pfam" id="PF01061">
    <property type="entry name" value="ABC2_membrane"/>
    <property type="match status" value="1"/>
</dbReference>
<name>A0A182TXE4_9DIPT</name>
<dbReference type="InterPro" id="IPR050352">
    <property type="entry name" value="ABCG_transporters"/>
</dbReference>
<feature type="transmembrane region" description="Helical" evidence="9">
    <location>
        <begin position="504"/>
        <end position="532"/>
    </location>
</feature>
<evidence type="ECO:0000256" key="3">
    <source>
        <dbReference type="ARBA" id="ARBA00022448"/>
    </source>
</evidence>
<dbReference type="AlphaFoldDB" id="A0A182TXE4"/>
<dbReference type="SMART" id="SM00382">
    <property type="entry name" value="AAA"/>
    <property type="match status" value="1"/>
</dbReference>
<evidence type="ECO:0000256" key="5">
    <source>
        <dbReference type="ARBA" id="ARBA00022741"/>
    </source>
</evidence>
<dbReference type="FunFam" id="3.40.50.300:FF:004155">
    <property type="entry name" value="WHiTe (Drosophila) related ABC transporter"/>
    <property type="match status" value="1"/>
</dbReference>
<dbReference type="GO" id="GO:0005524">
    <property type="term" value="F:ATP binding"/>
    <property type="evidence" value="ECO:0007669"/>
    <property type="project" value="UniProtKB-KW"/>
</dbReference>
<dbReference type="PROSITE" id="PS00211">
    <property type="entry name" value="ABC_TRANSPORTER_1"/>
    <property type="match status" value="1"/>
</dbReference>
<dbReference type="PROSITE" id="PS50893">
    <property type="entry name" value="ABC_TRANSPORTER_2"/>
    <property type="match status" value="1"/>
</dbReference>
<keyword evidence="6" id="KW-0067">ATP-binding</keyword>
<dbReference type="STRING" id="34690.A0A182TXE4"/>
<evidence type="ECO:0000259" key="10">
    <source>
        <dbReference type="PROSITE" id="PS50893"/>
    </source>
</evidence>
<keyword evidence="8 9" id="KW-0472">Membrane</keyword>
<sequence length="650" mass="72081">MSAREAVVSTAVCCTVDNLDGMPGVTVAQHEVAVAATAEDVTLIWQNLTITPIRSKPGAGEQHPVLNDISGTLQPGTLVALMGPSGAGKTTLMSALAYRMSDKMTIAGDIRVNGCPIGPYMYNISGYIYQDELLPDSITVQEHLQLMANLKLGKSVTAERKRAMIANILSRTGLERCANTKIADATGIGKTLSGGEKKRLAFAVELLSKPKFLFCDEPTTGLDSYSARQLVEMMKSLTRTGTTVLCSIHQPAEKLLYEFDSLVLLTGGRTGFIGAPSEAVQFLRLQGLECEPGYNTADFLLKVLSSTTTTTRKGNQFTTGAIGPKTICNNYSASEAARRQEALISMELYRTTVDSGGDEAFRRRLTESRDRCWFYTLYWLMYRHVLQSHRNPNLQYFKIVQRIAIAVLVGLCFSDAIELSQRGVQAMQGVIFLIVSENTFLPMYAALSLFPERFPLFQREKKANLYSTAQFYISTIMSMTPFVLLETCAFILIVYFLANLRPTLLGLLVTVVVSVLVMNVSIACGCFFSTLFPSVASAMSYLVPFDYILMITSGIFIKIWSMPTYLQWMPFISWMMFASEAISIAQWDGVKSIECSNIIPSVCLHNGEQVLDQYSFSRQHLRTDLVVLVGQYFIYHLMAMLCLARRVSRN</sequence>
<feature type="transmembrane region" description="Helical" evidence="9">
    <location>
        <begin position="429"/>
        <end position="451"/>
    </location>
</feature>
<comment type="subcellular location">
    <subcellularLocation>
        <location evidence="1">Membrane</location>
        <topology evidence="1">Multi-pass membrane protein</topology>
    </subcellularLocation>
</comment>
<evidence type="ECO:0000313" key="12">
    <source>
        <dbReference type="Proteomes" id="UP000075902"/>
    </source>
</evidence>
<accession>A0A182TXE4</accession>
<evidence type="ECO:0000256" key="8">
    <source>
        <dbReference type="ARBA" id="ARBA00023136"/>
    </source>
</evidence>
<dbReference type="GO" id="GO:0016887">
    <property type="term" value="F:ATP hydrolysis activity"/>
    <property type="evidence" value="ECO:0007669"/>
    <property type="project" value="InterPro"/>
</dbReference>